<protein>
    <submittedName>
        <fullName evidence="5">Uncharacterized protein LOC118408483</fullName>
    </submittedName>
</protein>
<evidence type="ECO:0000259" key="3">
    <source>
        <dbReference type="PROSITE" id="PS50966"/>
    </source>
</evidence>
<reference evidence="5" key="1">
    <citation type="submission" date="2025-08" db="UniProtKB">
        <authorList>
            <consortium name="RefSeq"/>
        </authorList>
    </citation>
    <scope>IDENTIFICATION</scope>
    <source>
        <strain evidence="5">S238N-H82</strain>
        <tissue evidence="5">Testes</tissue>
    </source>
</reference>
<dbReference type="OMA" id="RINDIHH"/>
<dbReference type="GeneID" id="118408483"/>
<name>A0A9J7HTB7_BRAFL</name>
<keyword evidence="1" id="KW-0863">Zinc-finger</keyword>
<dbReference type="GO" id="GO:0008270">
    <property type="term" value="F:zinc ion binding"/>
    <property type="evidence" value="ECO:0007669"/>
    <property type="project" value="UniProtKB-KW"/>
</dbReference>
<evidence type="ECO:0000313" key="5">
    <source>
        <dbReference type="RefSeq" id="XP_035665191.1"/>
    </source>
</evidence>
<dbReference type="PROSITE" id="PS50966">
    <property type="entry name" value="ZF_SWIM"/>
    <property type="match status" value="1"/>
</dbReference>
<keyword evidence="1" id="KW-0479">Metal-binding</keyword>
<evidence type="ECO:0000313" key="4">
    <source>
        <dbReference type="Proteomes" id="UP000001554"/>
    </source>
</evidence>
<dbReference type="OrthoDB" id="10035901at2759"/>
<sequence length="252" mass="28171">MFQRLENNIPVQPSAAELAETAKKEYVQLVEGLPDPLKFAPDAWVTEAEGMASWPNVMYNDICDHVMKEHPGKKQDVTKRLLNDYKEGKAFTYYIDGWLQEIYSCKQGGYIFLLAKCRPSQRINDIHHKTWVCCHPTGTVRTAYCSCTAGLGQSCNHVAALLFKVEAAVRTNLVNPACTSIASVWNTASGKSIKSSRTQDMEFTKTKFCKTVDLCQVLSSERQPMQHLRFPTGGSSAEETVPACREQAPTVR</sequence>
<dbReference type="AlphaFoldDB" id="A0A9J7HTB7"/>
<dbReference type="Proteomes" id="UP000001554">
    <property type="component" value="Unplaced"/>
</dbReference>
<dbReference type="RefSeq" id="XP_035665191.1">
    <property type="nucleotide sequence ID" value="XM_035809298.1"/>
</dbReference>
<dbReference type="KEGG" id="bfo:118408483"/>
<feature type="region of interest" description="Disordered" evidence="2">
    <location>
        <begin position="227"/>
        <end position="252"/>
    </location>
</feature>
<gene>
    <name evidence="5" type="primary">LOC118408483</name>
</gene>
<dbReference type="InterPro" id="IPR007527">
    <property type="entry name" value="Znf_SWIM"/>
</dbReference>
<keyword evidence="4" id="KW-1185">Reference proteome</keyword>
<organism evidence="4 5">
    <name type="scientific">Branchiostoma floridae</name>
    <name type="common">Florida lancelet</name>
    <name type="synonym">Amphioxus</name>
    <dbReference type="NCBI Taxonomy" id="7739"/>
    <lineage>
        <taxon>Eukaryota</taxon>
        <taxon>Metazoa</taxon>
        <taxon>Chordata</taxon>
        <taxon>Cephalochordata</taxon>
        <taxon>Leptocardii</taxon>
        <taxon>Amphioxiformes</taxon>
        <taxon>Branchiostomatidae</taxon>
        <taxon>Branchiostoma</taxon>
    </lineage>
</organism>
<dbReference type="PANTHER" id="PTHR47526">
    <property type="entry name" value="ATP-DEPENDENT DNA HELICASE"/>
    <property type="match status" value="1"/>
</dbReference>
<evidence type="ECO:0000256" key="2">
    <source>
        <dbReference type="SAM" id="MobiDB-lite"/>
    </source>
</evidence>
<evidence type="ECO:0000256" key="1">
    <source>
        <dbReference type="PROSITE-ProRule" id="PRU00325"/>
    </source>
</evidence>
<accession>A0A9J7HTB7</accession>
<proteinExistence type="predicted"/>
<dbReference type="PANTHER" id="PTHR47526:SF3">
    <property type="entry name" value="PHD-TYPE DOMAIN-CONTAINING PROTEIN"/>
    <property type="match status" value="1"/>
</dbReference>
<feature type="domain" description="SWIM-type" evidence="3">
    <location>
        <begin position="130"/>
        <end position="166"/>
    </location>
</feature>
<keyword evidence="1" id="KW-0862">Zinc</keyword>